<evidence type="ECO:0000256" key="1">
    <source>
        <dbReference type="SAM" id="MobiDB-lite"/>
    </source>
</evidence>
<dbReference type="EMBL" id="AVFL01000037">
    <property type="protein sequence ID" value="EWY36688.1"/>
    <property type="molecule type" value="Genomic_DNA"/>
</dbReference>
<dbReference type="InterPro" id="IPR051544">
    <property type="entry name" value="TPS_OM_transporter"/>
</dbReference>
<dbReference type="PANTHER" id="PTHR34597:SF6">
    <property type="entry name" value="BLR6126 PROTEIN"/>
    <property type="match status" value="1"/>
</dbReference>
<dbReference type="Gene3D" id="3.10.20.310">
    <property type="entry name" value="membrane protein fhac"/>
    <property type="match status" value="2"/>
</dbReference>
<organism evidence="3 4">
    <name type="scientific">Skermanella stibiiresistens SB22</name>
    <dbReference type="NCBI Taxonomy" id="1385369"/>
    <lineage>
        <taxon>Bacteria</taxon>
        <taxon>Pseudomonadati</taxon>
        <taxon>Pseudomonadota</taxon>
        <taxon>Alphaproteobacteria</taxon>
        <taxon>Rhodospirillales</taxon>
        <taxon>Azospirillaceae</taxon>
        <taxon>Skermanella</taxon>
    </lineage>
</organism>
<evidence type="ECO:0000259" key="2">
    <source>
        <dbReference type="Pfam" id="PF08479"/>
    </source>
</evidence>
<protein>
    <recommendedName>
        <fullName evidence="2">Polypeptide-transport-associated ShlB-type domain-containing protein</fullName>
    </recommendedName>
</protein>
<sequence length="555" mass="59347">MPFIMTISRDDPRALPGDRSGTTALRRSTLLPLIVVASIFPAMVSTVAPAAAQVTPPASFTNNPALLRETDIDKINDRFARPDSPLTSTEPEVPVLLDQTKPPGNADAIQFPFKGFELEQPSPIAQAAVDEIGKDLSGRTVSLLDVFEAAAAVGRRYEAQGYFRPKVSVPPQKITGGTVKLRVEEFSVDRAIVTIDGAPAPSDPVLDRVIADVKADRPLSHAVFQSARDRLKRELGLSVTDLDSDVEPDHSVTVTVGLSRRASTAEERGGIEVPPSLSHDKPPMDAALIRFRLDRLEVAGVTTFGADVLTPLYAGSIGQEISLADLYAIAAKIRGRYEADGIVPPNVEIPAQSIIDGVARIEVTEIWASKVVVLLDGKELPPGDLLYRTANRVANVQPLTIAALNRHALLLTDIPGISIRSITPPKGPGEIATVELARKTFAGSVGMDNRGSQPTGIIEMMASGSAAGVLGMNERLTVSHITMIDPEEVRILGIGYDQPLSSDGLKLSTYFSRTLGKPGANLKDQQGRSFGSLFTASLFYRFCQLSGQVAQRTGV</sequence>
<feature type="domain" description="Polypeptide-transport-associated ShlB-type" evidence="2">
    <location>
        <begin position="291"/>
        <end position="365"/>
    </location>
</feature>
<gene>
    <name evidence="3" type="ORF">N825_25545</name>
</gene>
<dbReference type="GO" id="GO:0098046">
    <property type="term" value="C:type V protein secretion system complex"/>
    <property type="evidence" value="ECO:0007669"/>
    <property type="project" value="TreeGrafter"/>
</dbReference>
<dbReference type="Gene3D" id="2.40.160.50">
    <property type="entry name" value="membrane protein fhac: a member of the omp85/tpsb transporter family"/>
    <property type="match status" value="1"/>
</dbReference>
<dbReference type="Proteomes" id="UP000019486">
    <property type="component" value="Unassembled WGS sequence"/>
</dbReference>
<feature type="region of interest" description="Disordered" evidence="1">
    <location>
        <begin position="1"/>
        <end position="22"/>
    </location>
</feature>
<dbReference type="GO" id="GO:0046819">
    <property type="term" value="P:protein secretion by the type V secretion system"/>
    <property type="evidence" value="ECO:0007669"/>
    <property type="project" value="TreeGrafter"/>
</dbReference>
<dbReference type="PANTHER" id="PTHR34597">
    <property type="entry name" value="SLR1661 PROTEIN"/>
    <property type="match status" value="1"/>
</dbReference>
<feature type="domain" description="Polypeptide-transport-associated ShlB-type" evidence="2">
    <location>
        <begin position="111"/>
        <end position="185"/>
    </location>
</feature>
<reference evidence="3 4" key="1">
    <citation type="submission" date="2013-08" db="EMBL/GenBank/DDBJ databases">
        <title>The genome sequence of Skermanella stibiiresistens.</title>
        <authorList>
            <person name="Zhu W."/>
            <person name="Wang G."/>
        </authorList>
    </citation>
    <scope>NUCLEOTIDE SEQUENCE [LARGE SCALE GENOMIC DNA]</scope>
    <source>
        <strain evidence="3 4">SB22</strain>
    </source>
</reference>
<dbReference type="InterPro" id="IPR013686">
    <property type="entry name" value="Polypept-transport_assoc_ShlB"/>
</dbReference>
<dbReference type="Pfam" id="PF08479">
    <property type="entry name" value="POTRA_2"/>
    <property type="match status" value="2"/>
</dbReference>
<evidence type="ECO:0000313" key="4">
    <source>
        <dbReference type="Proteomes" id="UP000019486"/>
    </source>
</evidence>
<evidence type="ECO:0000313" key="3">
    <source>
        <dbReference type="EMBL" id="EWY36688.1"/>
    </source>
</evidence>
<name>W9GYY9_9PROT</name>
<accession>W9GYY9</accession>
<comment type="caution">
    <text evidence="3">The sequence shown here is derived from an EMBL/GenBank/DDBJ whole genome shotgun (WGS) entry which is preliminary data.</text>
</comment>
<keyword evidence="4" id="KW-1185">Reference proteome</keyword>
<proteinExistence type="predicted"/>
<dbReference type="STRING" id="1385369.N825_25545"/>
<dbReference type="GO" id="GO:0008320">
    <property type="term" value="F:protein transmembrane transporter activity"/>
    <property type="evidence" value="ECO:0007669"/>
    <property type="project" value="TreeGrafter"/>
</dbReference>
<dbReference type="AlphaFoldDB" id="W9GYY9"/>